<feature type="transmembrane region" description="Helical" evidence="10">
    <location>
        <begin position="78"/>
        <end position="97"/>
    </location>
</feature>
<keyword evidence="7 10" id="KW-0472">Membrane</keyword>
<gene>
    <name evidence="11" type="primary">OR-74</name>
    <name evidence="12" type="ORF">O3G_MSEX010030</name>
</gene>
<comment type="subcellular location">
    <subcellularLocation>
        <location evidence="1 10">Cell membrane</location>
        <topology evidence="1 10">Multi-pass membrane protein</topology>
    </subcellularLocation>
</comment>
<keyword evidence="8 10" id="KW-0675">Receptor</keyword>
<evidence type="ECO:0000256" key="9">
    <source>
        <dbReference type="ARBA" id="ARBA00023224"/>
    </source>
</evidence>
<evidence type="ECO:0000256" key="4">
    <source>
        <dbReference type="ARBA" id="ARBA00022692"/>
    </source>
</evidence>
<dbReference type="PANTHER" id="PTHR21137">
    <property type="entry name" value="ODORANT RECEPTOR"/>
    <property type="match status" value="1"/>
</dbReference>
<dbReference type="GO" id="GO:0007165">
    <property type="term" value="P:signal transduction"/>
    <property type="evidence" value="ECO:0007669"/>
    <property type="project" value="UniProtKB-KW"/>
</dbReference>
<accession>A0A5K8B1Q4</accession>
<feature type="transmembrane region" description="Helical" evidence="10">
    <location>
        <begin position="130"/>
        <end position="150"/>
    </location>
</feature>
<reference evidence="12" key="2">
    <citation type="journal article" date="2016" name="Insect Biochem. Mol. Biol.">
        <title>Multifaceted biological insights from a draft genome sequence of the tobacco hornworm moth, Manduca sexta.</title>
        <authorList>
            <person name="Kanost M.R."/>
            <person name="Arrese E.L."/>
            <person name="Cao X."/>
            <person name="Chen Y.R."/>
            <person name="Chellapilla S."/>
            <person name="Goldsmith M.R."/>
            <person name="Grosse-Wilde E."/>
            <person name="Heckel D.G."/>
            <person name="Herndon N."/>
            <person name="Jiang H."/>
            <person name="Papanicolaou A."/>
            <person name="Qu J."/>
            <person name="Soulages J.L."/>
            <person name="Vogel H."/>
            <person name="Walters J."/>
            <person name="Waterhouse R.M."/>
            <person name="Ahn S.J."/>
            <person name="Almeida F.C."/>
            <person name="An C."/>
            <person name="Aqrawi P."/>
            <person name="Bretschneider A."/>
            <person name="Bryant W.B."/>
            <person name="Bucks S."/>
            <person name="Chao H."/>
            <person name="Chevignon G."/>
            <person name="Christen J.M."/>
            <person name="Clarke D.F."/>
            <person name="Dittmer N.T."/>
            <person name="Ferguson L.C.F."/>
            <person name="Garavelou S."/>
            <person name="Gordon K.H.J."/>
            <person name="Gunaratna R.T."/>
            <person name="Han Y."/>
            <person name="Hauser F."/>
            <person name="He Y."/>
            <person name="Heidel-Fischer H."/>
            <person name="Hirsh A."/>
            <person name="Hu Y."/>
            <person name="Jiang H."/>
            <person name="Kalra D."/>
            <person name="Klinner C."/>
            <person name="Konig C."/>
            <person name="Kovar C."/>
            <person name="Kroll A.R."/>
            <person name="Kuwar S.S."/>
            <person name="Lee S.L."/>
            <person name="Lehman R."/>
            <person name="Li K."/>
            <person name="Li Z."/>
            <person name="Liang H."/>
            <person name="Lovelace S."/>
            <person name="Lu Z."/>
            <person name="Mansfield J.H."/>
            <person name="McCulloch K.J."/>
            <person name="Mathew T."/>
            <person name="Morton B."/>
            <person name="Muzny D.M."/>
            <person name="Neunemann D."/>
            <person name="Ongeri F."/>
            <person name="Pauchet Y."/>
            <person name="Pu L.L."/>
            <person name="Pyrousis I."/>
            <person name="Rao X.J."/>
            <person name="Redding A."/>
            <person name="Roesel C."/>
            <person name="Sanchez-Gracia A."/>
            <person name="Schaack S."/>
            <person name="Shukla A."/>
            <person name="Tetreau G."/>
            <person name="Wang Y."/>
            <person name="Xiong G.H."/>
            <person name="Traut W."/>
            <person name="Walsh T.K."/>
            <person name="Worley K.C."/>
            <person name="Wu D."/>
            <person name="Wu W."/>
            <person name="Wu Y.Q."/>
            <person name="Zhang X."/>
            <person name="Zou Z."/>
            <person name="Zucker H."/>
            <person name="Briscoe A.D."/>
            <person name="Burmester T."/>
            <person name="Clem R.J."/>
            <person name="Feyereisen R."/>
            <person name="Grimmelikhuijzen C.J.P."/>
            <person name="Hamodrakas S.J."/>
            <person name="Hansson B.S."/>
            <person name="Huguet E."/>
            <person name="Jermiin L.S."/>
            <person name="Lan Q."/>
            <person name="Lehman H.K."/>
            <person name="Lorenzen M."/>
            <person name="Merzendorfer H."/>
            <person name="Michalopoulos I."/>
            <person name="Morton D.B."/>
            <person name="Muthukrishnan S."/>
            <person name="Oakeshott J.G."/>
            <person name="Palmer W."/>
            <person name="Park Y."/>
            <person name="Passarelli A.L."/>
            <person name="Rozas J."/>
            <person name="Schwartz L.M."/>
            <person name="Smith W."/>
            <person name="Southgate A."/>
            <person name="Vilcinskas A."/>
            <person name="Vogt R."/>
            <person name="Wang P."/>
            <person name="Werren J."/>
            <person name="Yu X.Q."/>
            <person name="Zhou J.J."/>
            <person name="Brown S.J."/>
            <person name="Scherer S.E."/>
            <person name="Richards S."/>
            <person name="Blissard G.W."/>
        </authorList>
    </citation>
    <scope>NUCLEOTIDE SEQUENCE</scope>
</reference>
<dbReference type="GO" id="GO:0005549">
    <property type="term" value="F:odorant binding"/>
    <property type="evidence" value="ECO:0007669"/>
    <property type="project" value="InterPro"/>
</dbReference>
<evidence type="ECO:0000256" key="7">
    <source>
        <dbReference type="ARBA" id="ARBA00023136"/>
    </source>
</evidence>
<evidence type="ECO:0000256" key="5">
    <source>
        <dbReference type="ARBA" id="ARBA00022725"/>
    </source>
</evidence>
<feature type="transmembrane region" description="Helical" evidence="10">
    <location>
        <begin position="42"/>
        <end position="66"/>
    </location>
</feature>
<feature type="transmembrane region" description="Helical" evidence="10">
    <location>
        <begin position="191"/>
        <end position="214"/>
    </location>
</feature>
<dbReference type="EMBL" id="LN885158">
    <property type="protein sequence ID" value="CUQ99307.1"/>
    <property type="molecule type" value="mRNA"/>
</dbReference>
<keyword evidence="3 10" id="KW-0716">Sensory transduction</keyword>
<keyword evidence="13" id="KW-1185">Reference proteome</keyword>
<dbReference type="Pfam" id="PF02949">
    <property type="entry name" value="7tm_6"/>
    <property type="match status" value="1"/>
</dbReference>
<dbReference type="Proteomes" id="UP000791440">
    <property type="component" value="Unassembled WGS sequence"/>
</dbReference>
<dbReference type="InterPro" id="IPR004117">
    <property type="entry name" value="7tm6_olfct_rcpt"/>
</dbReference>
<feature type="transmembrane region" description="Helical" evidence="10">
    <location>
        <begin position="285"/>
        <end position="309"/>
    </location>
</feature>
<keyword evidence="9 10" id="KW-0807">Transducer</keyword>
<reference evidence="12" key="3">
    <citation type="submission" date="2020-12" db="EMBL/GenBank/DDBJ databases">
        <authorList>
            <person name="Kanost M."/>
        </authorList>
    </citation>
    <scope>NUCLEOTIDE SEQUENCE</scope>
</reference>
<dbReference type="GO" id="GO:0005886">
    <property type="term" value="C:plasma membrane"/>
    <property type="evidence" value="ECO:0007669"/>
    <property type="project" value="UniProtKB-SubCell"/>
</dbReference>
<evidence type="ECO:0000313" key="13">
    <source>
        <dbReference type="Proteomes" id="UP000791440"/>
    </source>
</evidence>
<feature type="transmembrane region" description="Helical" evidence="10">
    <location>
        <begin position="329"/>
        <end position="347"/>
    </location>
</feature>
<dbReference type="EMBL" id="JH668528">
    <property type="protein sequence ID" value="KAG6456931.1"/>
    <property type="molecule type" value="Genomic_DNA"/>
</dbReference>
<dbReference type="GO" id="GO:0004984">
    <property type="term" value="F:olfactory receptor activity"/>
    <property type="evidence" value="ECO:0007669"/>
    <property type="project" value="InterPro"/>
</dbReference>
<comment type="caution">
    <text evidence="10">Lacks conserved residue(s) required for the propagation of feature annotation.</text>
</comment>
<proteinExistence type="evidence at transcript level"/>
<sequence length="380" mass="43957">MNLKQSHPQKYYMKLVFRCLYYFGLGDGWYEQTNRSANAKKLYLIWAVIANLYVVGIICNECLANFRSDLSDLEKNDLVQFTFAHLSILAKIMSFYFQKSKIRIIFEKLLEETRSVFYSEELDKQCVKQYIRYSLALIGVSYLTLFTTTINGIRVHFMEGIPIRTEVTFYPRASDSGYLINILRFFIEFHWWYIVGIMVVIDCLGVASLVFVSYKFKLLQLYFKQMREKVLENHGKVERKVLEDEFKKDFVVGVKLHAHALWCARNVQQGLGSIYSVLVFESVSLMVMCLVKLVASLLSTAIFHCGWEFIRADTKLRVLTVFAIQQSQVPVYMMAFGIMTLSYNNFISKSQRCVSLGFEPADIRPGMAVRSTSNQAIAAK</sequence>
<keyword evidence="5 10" id="KW-0552">Olfaction</keyword>
<name>A0A5K8B1Q4_MANSE</name>
<evidence type="ECO:0000256" key="10">
    <source>
        <dbReference type="RuleBase" id="RU351113"/>
    </source>
</evidence>
<evidence type="ECO:0000256" key="6">
    <source>
        <dbReference type="ARBA" id="ARBA00022989"/>
    </source>
</evidence>
<evidence type="ECO:0000313" key="11">
    <source>
        <dbReference type="EMBL" id="CUQ99307.1"/>
    </source>
</evidence>
<keyword evidence="2" id="KW-1003">Cell membrane</keyword>
<dbReference type="OrthoDB" id="7377833at2759"/>
<reference evidence="11" key="1">
    <citation type="journal article" date="2015" name="Insect Biochem. Mol. Biol.">
        <title>A reference gene set for chemosensory receptor genes of Manduca sexta.</title>
        <authorList>
            <person name="Koenig C."/>
            <person name="Hirsh A."/>
            <person name="Bucks S."/>
            <person name="Klinner C."/>
            <person name="Vogel H."/>
            <person name="Shukla A."/>
            <person name="Mansfield J.H."/>
            <person name="Morton B."/>
            <person name="Hansson B.S."/>
            <person name="Grosse-Wilde E."/>
        </authorList>
    </citation>
    <scope>NUCLEOTIDE SEQUENCE</scope>
</reference>
<protein>
    <recommendedName>
        <fullName evidence="10">Odorant receptor</fullName>
    </recommendedName>
</protein>
<dbReference type="PANTHER" id="PTHR21137:SF35">
    <property type="entry name" value="ODORANT RECEPTOR 19A-RELATED"/>
    <property type="match status" value="1"/>
</dbReference>
<keyword evidence="4 10" id="KW-0812">Transmembrane</keyword>
<keyword evidence="6 10" id="KW-1133">Transmembrane helix</keyword>
<evidence type="ECO:0000256" key="2">
    <source>
        <dbReference type="ARBA" id="ARBA00022475"/>
    </source>
</evidence>
<evidence type="ECO:0000256" key="3">
    <source>
        <dbReference type="ARBA" id="ARBA00022606"/>
    </source>
</evidence>
<evidence type="ECO:0000256" key="1">
    <source>
        <dbReference type="ARBA" id="ARBA00004651"/>
    </source>
</evidence>
<evidence type="ECO:0000256" key="8">
    <source>
        <dbReference type="ARBA" id="ARBA00023170"/>
    </source>
</evidence>
<organism evidence="11">
    <name type="scientific">Manduca sexta</name>
    <name type="common">Tobacco hawkmoth</name>
    <name type="synonym">Tobacco hornworm</name>
    <dbReference type="NCBI Taxonomy" id="7130"/>
    <lineage>
        <taxon>Eukaryota</taxon>
        <taxon>Metazoa</taxon>
        <taxon>Ecdysozoa</taxon>
        <taxon>Arthropoda</taxon>
        <taxon>Hexapoda</taxon>
        <taxon>Insecta</taxon>
        <taxon>Pterygota</taxon>
        <taxon>Neoptera</taxon>
        <taxon>Endopterygota</taxon>
        <taxon>Lepidoptera</taxon>
        <taxon>Glossata</taxon>
        <taxon>Ditrysia</taxon>
        <taxon>Bombycoidea</taxon>
        <taxon>Sphingidae</taxon>
        <taxon>Sphinginae</taxon>
        <taxon>Sphingini</taxon>
        <taxon>Manduca</taxon>
    </lineage>
</organism>
<evidence type="ECO:0000313" key="12">
    <source>
        <dbReference type="EMBL" id="KAG6456931.1"/>
    </source>
</evidence>
<dbReference type="AlphaFoldDB" id="A0A5K8B1Q4"/>
<comment type="similarity">
    <text evidence="10">Belongs to the insect chemoreceptor superfamily. Heteromeric odorant receptor channel (TC 1.A.69) family.</text>
</comment>